<organism evidence="2 3">
    <name type="scientific">Polarella glacialis</name>
    <name type="common">Dinoflagellate</name>
    <dbReference type="NCBI Taxonomy" id="89957"/>
    <lineage>
        <taxon>Eukaryota</taxon>
        <taxon>Sar</taxon>
        <taxon>Alveolata</taxon>
        <taxon>Dinophyceae</taxon>
        <taxon>Suessiales</taxon>
        <taxon>Suessiaceae</taxon>
        <taxon>Polarella</taxon>
    </lineage>
</organism>
<protein>
    <submittedName>
        <fullName evidence="2">Uncharacterized protein</fullName>
    </submittedName>
</protein>
<reference evidence="2" key="1">
    <citation type="submission" date="2021-02" db="EMBL/GenBank/DDBJ databases">
        <authorList>
            <person name="Dougan E. K."/>
            <person name="Rhodes N."/>
            <person name="Thang M."/>
            <person name="Chan C."/>
        </authorList>
    </citation>
    <scope>NUCLEOTIDE SEQUENCE</scope>
</reference>
<dbReference type="Proteomes" id="UP000626109">
    <property type="component" value="Unassembled WGS sequence"/>
</dbReference>
<feature type="compositionally biased region" description="Low complexity" evidence="1">
    <location>
        <begin position="166"/>
        <end position="179"/>
    </location>
</feature>
<feature type="region of interest" description="Disordered" evidence="1">
    <location>
        <begin position="1"/>
        <end position="44"/>
    </location>
</feature>
<dbReference type="AlphaFoldDB" id="A0A813K8F5"/>
<evidence type="ECO:0000256" key="1">
    <source>
        <dbReference type="SAM" id="MobiDB-lite"/>
    </source>
</evidence>
<feature type="compositionally biased region" description="Low complexity" evidence="1">
    <location>
        <begin position="108"/>
        <end position="146"/>
    </location>
</feature>
<evidence type="ECO:0000313" key="2">
    <source>
        <dbReference type="EMBL" id="CAE8693738.1"/>
    </source>
</evidence>
<evidence type="ECO:0000313" key="3">
    <source>
        <dbReference type="Proteomes" id="UP000626109"/>
    </source>
</evidence>
<name>A0A813K8F5_POLGL</name>
<comment type="caution">
    <text evidence="2">The sequence shown here is derived from an EMBL/GenBank/DDBJ whole genome shotgun (WGS) entry which is preliminary data.</text>
</comment>
<proteinExistence type="predicted"/>
<sequence>MGREEQPKSQKQQQEQQQPVAKRATTTSCQKQQQQEEPTMPKKLKYRLELGSACSCSPPWSASAGMGCIGLSSTCTACTAVELNHVCENPGHSRQQRRPIPAYKKQIRQQQRQQQRQQKLHRQQQQQRQQEQQQQQQEQEGSQPAEQQKRVQRLRNKKLPLHPWMSERSSTSASDSQASRETEGEDMAGRNQLFH</sequence>
<gene>
    <name evidence="2" type="ORF">PGLA2088_LOCUS28506</name>
</gene>
<dbReference type="EMBL" id="CAJNNW010027904">
    <property type="protein sequence ID" value="CAE8693738.1"/>
    <property type="molecule type" value="Genomic_DNA"/>
</dbReference>
<accession>A0A813K8F5</accession>
<feature type="compositionally biased region" description="Polar residues" evidence="1">
    <location>
        <begin position="24"/>
        <end position="37"/>
    </location>
</feature>
<feature type="compositionally biased region" description="Basic residues" evidence="1">
    <location>
        <begin position="150"/>
        <end position="160"/>
    </location>
</feature>
<feature type="region of interest" description="Disordered" evidence="1">
    <location>
        <begin position="104"/>
        <end position="195"/>
    </location>
</feature>
<feature type="compositionally biased region" description="Low complexity" evidence="1">
    <location>
        <begin position="9"/>
        <end position="19"/>
    </location>
</feature>